<evidence type="ECO:0000313" key="2">
    <source>
        <dbReference type="EMBL" id="EHQ07877.1"/>
    </source>
</evidence>
<accession>H2CG29</accession>
<evidence type="ECO:0000313" key="3">
    <source>
        <dbReference type="Proteomes" id="UP000005737"/>
    </source>
</evidence>
<evidence type="ECO:0000256" key="1">
    <source>
        <dbReference type="SAM" id="MobiDB-lite"/>
    </source>
</evidence>
<name>H2CG29_9LEPT</name>
<dbReference type="HOGENOM" id="CLU_2023847_0_0_12"/>
<sequence length="122" mass="13561">MSFQAYIDNIKTKTGKTPEDFRKLARQKGLLKPGLKAGDLVKWLKEDFDLGHGHSMAIWAAFKNEGWVEDAKKGVSKKIYSSDGPIPSCCRTGWRHFSVNANPVPRRKPSSSGYIEAAHSPS</sequence>
<proteinExistence type="predicted"/>
<dbReference type="Pfam" id="PF14117">
    <property type="entry name" value="DUF4287"/>
    <property type="match status" value="1"/>
</dbReference>
<dbReference type="RefSeq" id="WP_002774069.1">
    <property type="nucleotide sequence ID" value="NZ_JH597773.1"/>
</dbReference>
<feature type="region of interest" description="Disordered" evidence="1">
    <location>
        <begin position="101"/>
        <end position="122"/>
    </location>
</feature>
<dbReference type="STRING" id="183.GCA_002009735_01232"/>
<keyword evidence="3" id="KW-1185">Reference proteome</keyword>
<gene>
    <name evidence="2" type="ORF">Lepil_3215</name>
</gene>
<protein>
    <recommendedName>
        <fullName evidence="4">DUF4287 domain-containing protein</fullName>
    </recommendedName>
</protein>
<dbReference type="AlphaFoldDB" id="H2CG29"/>
<evidence type="ECO:0008006" key="4">
    <source>
        <dbReference type="Google" id="ProtNLM"/>
    </source>
</evidence>
<organism evidence="2 3">
    <name type="scientific">Leptonema illini DSM 21528</name>
    <dbReference type="NCBI Taxonomy" id="929563"/>
    <lineage>
        <taxon>Bacteria</taxon>
        <taxon>Pseudomonadati</taxon>
        <taxon>Spirochaetota</taxon>
        <taxon>Spirochaetia</taxon>
        <taxon>Leptospirales</taxon>
        <taxon>Leptospiraceae</taxon>
        <taxon>Leptonema</taxon>
    </lineage>
</organism>
<dbReference type="InterPro" id="IPR025629">
    <property type="entry name" value="DUF4287"/>
</dbReference>
<dbReference type="EMBL" id="JH597773">
    <property type="protein sequence ID" value="EHQ07877.1"/>
    <property type="molecule type" value="Genomic_DNA"/>
</dbReference>
<dbReference type="Proteomes" id="UP000005737">
    <property type="component" value="Unassembled WGS sequence"/>
</dbReference>
<reference evidence="2 3" key="1">
    <citation type="submission" date="2011-10" db="EMBL/GenBank/DDBJ databases">
        <title>The Improved High-Quality Draft genome of Leptonema illini DSM 21528.</title>
        <authorList>
            <consortium name="US DOE Joint Genome Institute (JGI-PGF)"/>
            <person name="Lucas S."/>
            <person name="Copeland A."/>
            <person name="Lapidus A."/>
            <person name="Glavina del Rio T."/>
            <person name="Dalin E."/>
            <person name="Tice H."/>
            <person name="Bruce D."/>
            <person name="Goodwin L."/>
            <person name="Pitluck S."/>
            <person name="Peters L."/>
            <person name="Mikhailova N."/>
            <person name="Held B."/>
            <person name="Kyrpides N."/>
            <person name="Mavromatis K."/>
            <person name="Ivanova N."/>
            <person name="Markowitz V."/>
            <person name="Cheng J.-F."/>
            <person name="Hugenholtz P."/>
            <person name="Woyke T."/>
            <person name="Wu D."/>
            <person name="Gronow S."/>
            <person name="Wellnitz S."/>
            <person name="Brambilla E.-M."/>
            <person name="Klenk H.-P."/>
            <person name="Eisen J.A."/>
        </authorList>
    </citation>
    <scope>NUCLEOTIDE SEQUENCE [LARGE SCALE GENOMIC DNA]</scope>
    <source>
        <strain evidence="2 3">DSM 21528</strain>
    </source>
</reference>